<protein>
    <submittedName>
        <fullName evidence="2">Uncharacterized protein</fullName>
    </submittedName>
</protein>
<gene>
    <name evidence="2" type="ORF">FB465_0566</name>
</gene>
<evidence type="ECO:0000313" key="3">
    <source>
        <dbReference type="Proteomes" id="UP000318416"/>
    </source>
</evidence>
<dbReference type="EMBL" id="VIVR01000001">
    <property type="protein sequence ID" value="TWE15644.1"/>
    <property type="molecule type" value="Genomic_DNA"/>
</dbReference>
<accession>A0A561EJ56</accession>
<keyword evidence="3" id="KW-1185">Reference proteome</keyword>
<keyword evidence="1" id="KW-0472">Membrane</keyword>
<reference evidence="2 3" key="1">
    <citation type="submission" date="2019-06" db="EMBL/GenBank/DDBJ databases">
        <title>Sequencing the genomes of 1000 actinobacteria strains.</title>
        <authorList>
            <person name="Klenk H.-P."/>
        </authorList>
    </citation>
    <scope>NUCLEOTIDE SEQUENCE [LARGE SCALE GENOMIC DNA]</scope>
    <source>
        <strain evidence="2 3">DSM 41649</strain>
    </source>
</reference>
<comment type="caution">
    <text evidence="2">The sequence shown here is derived from an EMBL/GenBank/DDBJ whole genome shotgun (WGS) entry which is preliminary data.</text>
</comment>
<name>A0A561EJ56_9ACTN</name>
<organism evidence="2 3">
    <name type="scientific">Kitasatospora atroaurantiaca</name>
    <dbReference type="NCBI Taxonomy" id="285545"/>
    <lineage>
        <taxon>Bacteria</taxon>
        <taxon>Bacillati</taxon>
        <taxon>Actinomycetota</taxon>
        <taxon>Actinomycetes</taxon>
        <taxon>Kitasatosporales</taxon>
        <taxon>Streptomycetaceae</taxon>
        <taxon>Kitasatospora</taxon>
    </lineage>
</organism>
<evidence type="ECO:0000313" key="2">
    <source>
        <dbReference type="EMBL" id="TWE15644.1"/>
    </source>
</evidence>
<keyword evidence="1" id="KW-0812">Transmembrane</keyword>
<keyword evidence="1" id="KW-1133">Transmembrane helix</keyword>
<dbReference type="AlphaFoldDB" id="A0A561EJ56"/>
<evidence type="ECO:0000256" key="1">
    <source>
        <dbReference type="SAM" id="Phobius"/>
    </source>
</evidence>
<sequence>MDLTETECLVKVAAMTNPKDPHAPDLLHSDGASAAASGRAPAASRPRWVSVFAITAIALVVVFVIVHLAGGGMAGHH</sequence>
<feature type="transmembrane region" description="Helical" evidence="1">
    <location>
        <begin position="48"/>
        <end position="69"/>
    </location>
</feature>
<proteinExistence type="predicted"/>
<dbReference type="Proteomes" id="UP000318416">
    <property type="component" value="Unassembled WGS sequence"/>
</dbReference>